<dbReference type="CDD" id="cd00383">
    <property type="entry name" value="trans_reg_C"/>
    <property type="match status" value="1"/>
</dbReference>
<dbReference type="Proteomes" id="UP000809621">
    <property type="component" value="Unassembled WGS sequence"/>
</dbReference>
<dbReference type="Gene3D" id="1.10.10.10">
    <property type="entry name" value="Winged helix-like DNA-binding domain superfamily/Winged helix DNA-binding domain"/>
    <property type="match status" value="1"/>
</dbReference>
<dbReference type="PROSITE" id="PS51755">
    <property type="entry name" value="OMPR_PHOB"/>
    <property type="match status" value="1"/>
</dbReference>
<dbReference type="Gene3D" id="6.10.250.690">
    <property type="match status" value="1"/>
</dbReference>
<keyword evidence="3" id="KW-0805">Transcription regulation</keyword>
<dbReference type="InterPro" id="IPR011006">
    <property type="entry name" value="CheY-like_superfamily"/>
</dbReference>
<dbReference type="PANTHER" id="PTHR48111:SF1">
    <property type="entry name" value="TWO-COMPONENT RESPONSE REGULATOR ORR33"/>
    <property type="match status" value="1"/>
</dbReference>
<keyword evidence="4 7" id="KW-0238">DNA-binding</keyword>
<feature type="domain" description="Response regulatory" evidence="8">
    <location>
        <begin position="9"/>
        <end position="122"/>
    </location>
</feature>
<dbReference type="SUPFAM" id="SSF46894">
    <property type="entry name" value="C-terminal effector domain of the bipartite response regulators"/>
    <property type="match status" value="1"/>
</dbReference>
<gene>
    <name evidence="10" type="ORF">JQC93_09365</name>
</gene>
<feature type="domain" description="OmpR/PhoB-type" evidence="9">
    <location>
        <begin position="132"/>
        <end position="231"/>
    </location>
</feature>
<dbReference type="Gene3D" id="3.40.50.2300">
    <property type="match status" value="1"/>
</dbReference>
<evidence type="ECO:0000313" key="10">
    <source>
        <dbReference type="EMBL" id="MBM7036615.1"/>
    </source>
</evidence>
<dbReference type="SUPFAM" id="SSF52172">
    <property type="entry name" value="CheY-like"/>
    <property type="match status" value="1"/>
</dbReference>
<sequence length="234" mass="26014">MDSQSRTLSILVVDDKLSVQQLLNDFLTSHNCSVVSASNGVEALQIIKQSKPDLVLLDIMMPLMDGYALLDKIRENSQLPVILISAKQEEQDIVRGFDHGADDYIIKPFRMQELLARIKAVLKRSNHGFTHNDQLIAGPLSLDITRNELRAEDEVIDVTKAECALLKQLMQSVESAVNKAEISCSLIEQGFSGSESTLKIHVRNLRKKLEPSTKGQVEIESVFGIGYRLKVIGS</sequence>
<accession>A0ABS2HGG5</accession>
<dbReference type="SMART" id="SM00448">
    <property type="entry name" value="REC"/>
    <property type="match status" value="1"/>
</dbReference>
<comment type="caution">
    <text evidence="10">The sequence shown here is derived from an EMBL/GenBank/DDBJ whole genome shotgun (WGS) entry which is preliminary data.</text>
</comment>
<evidence type="ECO:0000256" key="4">
    <source>
        <dbReference type="ARBA" id="ARBA00023125"/>
    </source>
</evidence>
<organism evidence="10 11">
    <name type="scientific">Vibrio ulleungensis</name>
    <dbReference type="NCBI Taxonomy" id="2807619"/>
    <lineage>
        <taxon>Bacteria</taxon>
        <taxon>Pseudomonadati</taxon>
        <taxon>Pseudomonadota</taxon>
        <taxon>Gammaproteobacteria</taxon>
        <taxon>Vibrionales</taxon>
        <taxon>Vibrionaceae</taxon>
        <taxon>Vibrio</taxon>
    </lineage>
</organism>
<dbReference type="Pfam" id="PF00072">
    <property type="entry name" value="Response_reg"/>
    <property type="match status" value="1"/>
</dbReference>
<name>A0ABS2HGG5_9VIBR</name>
<evidence type="ECO:0000256" key="7">
    <source>
        <dbReference type="PROSITE-ProRule" id="PRU01091"/>
    </source>
</evidence>
<keyword evidence="5" id="KW-0804">Transcription</keyword>
<dbReference type="InterPro" id="IPR016032">
    <property type="entry name" value="Sig_transdc_resp-reg_C-effctor"/>
</dbReference>
<dbReference type="RefSeq" id="WP_205158186.1">
    <property type="nucleotide sequence ID" value="NZ_JAFEUM010000003.1"/>
</dbReference>
<evidence type="ECO:0000259" key="9">
    <source>
        <dbReference type="PROSITE" id="PS51755"/>
    </source>
</evidence>
<dbReference type="PROSITE" id="PS50110">
    <property type="entry name" value="RESPONSE_REGULATORY"/>
    <property type="match status" value="1"/>
</dbReference>
<keyword evidence="11" id="KW-1185">Reference proteome</keyword>
<keyword evidence="2" id="KW-0902">Two-component regulatory system</keyword>
<feature type="DNA-binding region" description="OmpR/PhoB-type" evidence="7">
    <location>
        <begin position="132"/>
        <end position="231"/>
    </location>
</feature>
<dbReference type="InterPro" id="IPR001867">
    <property type="entry name" value="OmpR/PhoB-type_DNA-bd"/>
</dbReference>
<protein>
    <submittedName>
        <fullName evidence="10">Response regulator transcription factor</fullName>
    </submittedName>
</protein>
<evidence type="ECO:0000256" key="2">
    <source>
        <dbReference type="ARBA" id="ARBA00023012"/>
    </source>
</evidence>
<evidence type="ECO:0000256" key="1">
    <source>
        <dbReference type="ARBA" id="ARBA00022553"/>
    </source>
</evidence>
<evidence type="ECO:0000259" key="8">
    <source>
        <dbReference type="PROSITE" id="PS50110"/>
    </source>
</evidence>
<evidence type="ECO:0000256" key="3">
    <source>
        <dbReference type="ARBA" id="ARBA00023015"/>
    </source>
</evidence>
<reference evidence="10 11" key="1">
    <citation type="submission" date="2021-02" db="EMBL/GenBank/DDBJ databases">
        <authorList>
            <person name="Park J.-S."/>
        </authorList>
    </citation>
    <scope>NUCLEOTIDE SEQUENCE [LARGE SCALE GENOMIC DNA]</scope>
    <source>
        <strain evidence="10 11">188UL20-2</strain>
    </source>
</reference>
<proteinExistence type="predicted"/>
<dbReference type="InterPro" id="IPR039420">
    <property type="entry name" value="WalR-like"/>
</dbReference>
<dbReference type="SMART" id="SM00862">
    <property type="entry name" value="Trans_reg_C"/>
    <property type="match status" value="1"/>
</dbReference>
<keyword evidence="1 6" id="KW-0597">Phosphoprotein</keyword>
<dbReference type="CDD" id="cd17574">
    <property type="entry name" value="REC_OmpR"/>
    <property type="match status" value="1"/>
</dbReference>
<dbReference type="InterPro" id="IPR036388">
    <property type="entry name" value="WH-like_DNA-bd_sf"/>
</dbReference>
<evidence type="ECO:0000256" key="6">
    <source>
        <dbReference type="PROSITE-ProRule" id="PRU00169"/>
    </source>
</evidence>
<evidence type="ECO:0000313" key="11">
    <source>
        <dbReference type="Proteomes" id="UP000809621"/>
    </source>
</evidence>
<dbReference type="InterPro" id="IPR001789">
    <property type="entry name" value="Sig_transdc_resp-reg_receiver"/>
</dbReference>
<feature type="modified residue" description="4-aspartylphosphate" evidence="6">
    <location>
        <position position="58"/>
    </location>
</feature>
<dbReference type="EMBL" id="JAFEUM010000003">
    <property type="protein sequence ID" value="MBM7036615.1"/>
    <property type="molecule type" value="Genomic_DNA"/>
</dbReference>
<dbReference type="Pfam" id="PF00486">
    <property type="entry name" value="Trans_reg_C"/>
    <property type="match status" value="1"/>
</dbReference>
<dbReference type="PANTHER" id="PTHR48111">
    <property type="entry name" value="REGULATOR OF RPOS"/>
    <property type="match status" value="1"/>
</dbReference>
<evidence type="ECO:0000256" key="5">
    <source>
        <dbReference type="ARBA" id="ARBA00023163"/>
    </source>
</evidence>